<reference evidence="2" key="1">
    <citation type="submission" date="2022-02" db="EMBL/GenBank/DDBJ databases">
        <title>Atlantic sturgeon de novo genome assembly.</title>
        <authorList>
            <person name="Stock M."/>
            <person name="Klopp C."/>
            <person name="Guiguen Y."/>
            <person name="Cabau C."/>
            <person name="Parinello H."/>
            <person name="Santidrian Yebra-Pimentel E."/>
            <person name="Kuhl H."/>
            <person name="Dirks R.P."/>
            <person name="Guessner J."/>
            <person name="Wuertz S."/>
            <person name="Du K."/>
            <person name="Schartl M."/>
        </authorList>
    </citation>
    <scope>NUCLEOTIDE SEQUENCE</scope>
    <source>
        <strain evidence="2">STURGEONOMICS-FGT-2020</strain>
        <tissue evidence="2">Whole blood</tissue>
    </source>
</reference>
<sequence>MATSNKATAKPGKRDTRPKTPPEKRSKASDESPPVSEEQPKSPTLKGDDIQALAIKVEDLEKLHIPHPPKDSQKLAAVTRLLVRKNKPKEDERRKIHLVVARPAPADAAVQPLSYASHRGSRFEANGKILPHSILGSLADFKKEAVSRGDTELAELIPDPPDPGSRVLTLGGCGKQSKAPVRGQPNLPVSQTHALQNWQQHMAQRKRQQGFISSLLQKPVEKLVMNKSDNFRQTQEQREVIDRSLPALHYGKGYRRGSEFWNQPQRIGDELTGLPITLTQTEQGYPEPVTYIGQPRSIRLETGTILPENMDPSRRPWDKSLYLLQRREELKSVLKDLDFNQPDIEGLEVIGTGQPFTSVSVEYHPIKEEKESEMDEKENQDPLEEYPDVMMEAILVPSIQFCGQPAQWIGTTDSHKGEVGIAARLTFEAFVDDRATSHLDVTNDGSTAVYYSWKRQLHPPSFKEVQRERHVQRFYFNTSGGVILPGDMQRFLFTFKSGIAGIFSESWELCTHPVLLGGASMEVTLRGVALYEDKLVEVRQSIQRELEAKEALATVKQIVETLVAGVRTPGRPCSPVDSYITQEEIFQRKNLKLYYEHSTVESLKQLWDQYLAPPSEPLTSETLIAERITPAESQLDNIETSADSDRPVWDLSISSLRESILSLPEEDEEGRMCREEALSMFNTHFLKLCSNQYQSQRDLLYQIGLQLWRETVDRMVSHSMLLRSILGMPEKEVMGEYHQESSLTVVKEKKEEKVDKKGDEKKSGKEDKKGAAKQSGKDKLTEERPASKKGKVKEEKKTGKSPVPVIKLTTSSESFESEPPVSLQEPEDPVLQDKYRKTLAIEVFELLSSMVENMSELFEEAKRSKNTLEGASFV</sequence>
<dbReference type="InterPro" id="IPR013783">
    <property type="entry name" value="Ig-like_fold"/>
</dbReference>
<accession>A0AAD8D466</accession>
<comment type="caution">
    <text evidence="2">The sequence shown here is derived from an EMBL/GenBank/DDBJ whole genome shotgun (WGS) entry which is preliminary data.</text>
</comment>
<gene>
    <name evidence="2" type="primary">Mycbpap</name>
    <name evidence="2" type="ORF">AOXY_G18558</name>
</gene>
<proteinExistence type="predicted"/>
<evidence type="ECO:0000313" key="3">
    <source>
        <dbReference type="Proteomes" id="UP001230051"/>
    </source>
</evidence>
<feature type="region of interest" description="Disordered" evidence="1">
    <location>
        <begin position="737"/>
        <end position="829"/>
    </location>
</feature>
<dbReference type="InterPro" id="IPR032707">
    <property type="entry name" value="MYCBPAP"/>
</dbReference>
<evidence type="ECO:0000313" key="2">
    <source>
        <dbReference type="EMBL" id="KAK1162215.1"/>
    </source>
</evidence>
<feature type="compositionally biased region" description="Basic and acidic residues" evidence="1">
    <location>
        <begin position="12"/>
        <end position="30"/>
    </location>
</feature>
<dbReference type="PANTHER" id="PTHR48421">
    <property type="entry name" value="MYCBP-ASSOCIATED PROTEIN"/>
    <property type="match status" value="1"/>
</dbReference>
<dbReference type="PANTHER" id="PTHR48421:SF1">
    <property type="entry name" value="MYCBP-ASSOCIATED PROTEIN"/>
    <property type="match status" value="1"/>
</dbReference>
<evidence type="ECO:0000256" key="1">
    <source>
        <dbReference type="SAM" id="MobiDB-lite"/>
    </source>
</evidence>
<protein>
    <submittedName>
        <fullName evidence="2">MYCBP-associated protein-like</fullName>
    </submittedName>
</protein>
<feature type="region of interest" description="Disordered" evidence="1">
    <location>
        <begin position="1"/>
        <end position="49"/>
    </location>
</feature>
<dbReference type="AlphaFoldDB" id="A0AAD8D466"/>
<feature type="compositionally biased region" description="Basic and acidic residues" evidence="1">
    <location>
        <begin position="746"/>
        <end position="798"/>
    </location>
</feature>
<dbReference type="Pfam" id="PF14646">
    <property type="entry name" value="MYCBPAP"/>
    <property type="match status" value="1"/>
</dbReference>
<dbReference type="EMBL" id="JAGXEW010000017">
    <property type="protein sequence ID" value="KAK1162215.1"/>
    <property type="molecule type" value="Genomic_DNA"/>
</dbReference>
<dbReference type="Proteomes" id="UP001230051">
    <property type="component" value="Unassembled WGS sequence"/>
</dbReference>
<keyword evidence="3" id="KW-1185">Reference proteome</keyword>
<name>A0AAD8D466_ACIOX</name>
<dbReference type="Gene3D" id="2.60.40.10">
    <property type="entry name" value="Immunoglobulins"/>
    <property type="match status" value="1"/>
</dbReference>
<organism evidence="2 3">
    <name type="scientific">Acipenser oxyrinchus oxyrinchus</name>
    <dbReference type="NCBI Taxonomy" id="40147"/>
    <lineage>
        <taxon>Eukaryota</taxon>
        <taxon>Metazoa</taxon>
        <taxon>Chordata</taxon>
        <taxon>Craniata</taxon>
        <taxon>Vertebrata</taxon>
        <taxon>Euteleostomi</taxon>
        <taxon>Actinopterygii</taxon>
        <taxon>Chondrostei</taxon>
        <taxon>Acipenseriformes</taxon>
        <taxon>Acipenseridae</taxon>
        <taxon>Acipenser</taxon>
    </lineage>
</organism>